<dbReference type="AlphaFoldDB" id="A0A521FYV0"/>
<sequence length="198" mass="23412">MKKILGYINPNVVFPAPLIIAAKKIVPHSNSLYLIYPNGESLVIDNYDKSFEDIPNYIHGQGKIIIDFSDKKYAYGISKDKILVETHGDMLQLLKEIIKNNEVMDDQCVIRLNKYIQYLERKYSRKKENCFVPMRHIERYIKNKEKSQVEKQSLTNFPNMDFKKLNIPNMDFKKLNITYSQENYFVECGRNEYTEHTI</sequence>
<organism evidence="1 2">
    <name type="scientific">Candidatus Electronema aureum</name>
    <dbReference type="NCBI Taxonomy" id="2005002"/>
    <lineage>
        <taxon>Bacteria</taxon>
        <taxon>Pseudomonadati</taxon>
        <taxon>Thermodesulfobacteriota</taxon>
        <taxon>Desulfobulbia</taxon>
        <taxon>Desulfobulbales</taxon>
        <taxon>Desulfobulbaceae</taxon>
        <taxon>Candidatus Electronema</taxon>
    </lineage>
</organism>
<comment type="caution">
    <text evidence="1">The sequence shown here is derived from an EMBL/GenBank/DDBJ whole genome shotgun (WGS) entry which is preliminary data.</text>
</comment>
<dbReference type="EMBL" id="NQJD01000048">
    <property type="protein sequence ID" value="TAA73933.1"/>
    <property type="molecule type" value="Genomic_DNA"/>
</dbReference>
<reference evidence="1" key="1">
    <citation type="submission" date="2017-07" db="EMBL/GenBank/DDBJ databases">
        <title>The cable genome - Insights into the physiology and evolution of filamentous bacteria capable of sulfide oxidation via long distance electron transfer.</title>
        <authorList>
            <person name="Thorup C."/>
            <person name="Bjerg J.T."/>
            <person name="Schreiber L."/>
            <person name="Nielsen L.P."/>
            <person name="Kjeldsen K.U."/>
            <person name="Boesen T."/>
            <person name="Boggild A."/>
            <person name="Meysman F."/>
            <person name="Geelhoed J."/>
            <person name="Schramm A."/>
        </authorList>
    </citation>
    <scope>NUCLEOTIDE SEQUENCE [LARGE SCALE GENOMIC DNA]</scope>
    <source>
        <strain evidence="1">GS</strain>
    </source>
</reference>
<evidence type="ECO:0000313" key="2">
    <source>
        <dbReference type="Proteomes" id="UP000316238"/>
    </source>
</evidence>
<proteinExistence type="predicted"/>
<keyword evidence="2" id="KW-1185">Reference proteome</keyword>
<evidence type="ECO:0000313" key="1">
    <source>
        <dbReference type="EMBL" id="TAA73933.1"/>
    </source>
</evidence>
<gene>
    <name evidence="1" type="ORF">CDV28_1485</name>
</gene>
<protein>
    <submittedName>
        <fullName evidence="1">Uncharacterized protein</fullName>
    </submittedName>
</protein>
<dbReference type="Proteomes" id="UP000316238">
    <property type="component" value="Unassembled WGS sequence"/>
</dbReference>
<accession>A0A521FYV0</accession>
<name>A0A521FYV0_9BACT</name>